<dbReference type="CDD" id="cd05399">
    <property type="entry name" value="NT_Rel-Spo_like"/>
    <property type="match status" value="1"/>
</dbReference>
<reference evidence="5 6" key="1">
    <citation type="submission" date="2009-06" db="EMBL/GenBank/DDBJ databases">
        <title>Complete sequence of Thermotogales bacterium TBF 19.5.1.</title>
        <authorList>
            <consortium name="US DOE Joint Genome Institute"/>
            <person name="Lucas S."/>
            <person name="Copeland A."/>
            <person name="Lapidus A."/>
            <person name="Glavina del Rio T."/>
            <person name="Tice H."/>
            <person name="Bruce D."/>
            <person name="Goodwin L."/>
            <person name="Pitluck S."/>
            <person name="Chertkov O."/>
            <person name="Brettin T."/>
            <person name="Detter J.C."/>
            <person name="Han C."/>
            <person name="Schmutz J."/>
            <person name="Larimer F."/>
            <person name="Land M."/>
            <person name="Hauser L."/>
            <person name="Kyrpides N."/>
            <person name="Ovchinnikova G."/>
            <person name="Noll K."/>
        </authorList>
    </citation>
    <scope>NUCLEOTIDE SEQUENCE [LARGE SCALE GENOMIC DNA]</scope>
    <source>
        <strain evidence="6">ATCC BAA-1733 / DSM 21960 / TBF 19.5.1</strain>
    </source>
</reference>
<dbReference type="CDD" id="cd01668">
    <property type="entry name" value="TGS_RSH"/>
    <property type="match status" value="1"/>
</dbReference>
<dbReference type="Gene3D" id="1.10.3210.10">
    <property type="entry name" value="Hypothetical protein af1432"/>
    <property type="match status" value="1"/>
</dbReference>
<dbReference type="InterPro" id="IPR012675">
    <property type="entry name" value="Beta-grasp_dom_sf"/>
</dbReference>
<dbReference type="InterPro" id="IPR006674">
    <property type="entry name" value="HD_domain"/>
</dbReference>
<dbReference type="FunFam" id="3.10.20.30:FF:000002">
    <property type="entry name" value="GTP pyrophosphokinase (RelA/SpoT)"/>
    <property type="match status" value="1"/>
</dbReference>
<dbReference type="PROSITE" id="PS51831">
    <property type="entry name" value="HD"/>
    <property type="match status" value="1"/>
</dbReference>
<dbReference type="InterPro" id="IPR003607">
    <property type="entry name" value="HD/PDEase_dom"/>
</dbReference>
<feature type="domain" description="HD" evidence="3">
    <location>
        <begin position="54"/>
        <end position="160"/>
    </location>
</feature>
<dbReference type="GO" id="GO:0015969">
    <property type="term" value="P:guanosine tetraphosphate metabolic process"/>
    <property type="evidence" value="ECO:0007669"/>
    <property type="project" value="InterPro"/>
</dbReference>
<dbReference type="SUPFAM" id="SSF81271">
    <property type="entry name" value="TGS-like"/>
    <property type="match status" value="1"/>
</dbReference>
<dbReference type="GO" id="GO:0005886">
    <property type="term" value="C:plasma membrane"/>
    <property type="evidence" value="ECO:0007669"/>
    <property type="project" value="TreeGrafter"/>
</dbReference>
<dbReference type="Pfam" id="PF04607">
    <property type="entry name" value="RelA_SpoT"/>
    <property type="match status" value="1"/>
</dbReference>
<dbReference type="EC" id="2.7.6.5" evidence="5"/>
<dbReference type="Pfam" id="PF02824">
    <property type="entry name" value="TGS"/>
    <property type="match status" value="1"/>
</dbReference>
<evidence type="ECO:0000259" key="4">
    <source>
        <dbReference type="PROSITE" id="PS51880"/>
    </source>
</evidence>
<accession>C5CGW7</accession>
<dbReference type="InterPro" id="IPR004811">
    <property type="entry name" value="RelA/Spo_fam"/>
</dbReference>
<dbReference type="OrthoDB" id="9805041at2"/>
<dbReference type="Gene3D" id="3.10.20.30">
    <property type="match status" value="1"/>
</dbReference>
<dbReference type="Proteomes" id="UP000002382">
    <property type="component" value="Chromosome"/>
</dbReference>
<dbReference type="FunFam" id="1.10.3210.10:FF:000001">
    <property type="entry name" value="GTP pyrophosphokinase RelA"/>
    <property type="match status" value="1"/>
</dbReference>
<dbReference type="KEGG" id="kol:Kole_1955"/>
<dbReference type="PROSITE" id="PS51880">
    <property type="entry name" value="TGS"/>
    <property type="match status" value="1"/>
</dbReference>
<evidence type="ECO:0000313" key="5">
    <source>
        <dbReference type="EMBL" id="ACR80636.1"/>
    </source>
</evidence>
<dbReference type="SMART" id="SM00954">
    <property type="entry name" value="RelA_SpoT"/>
    <property type="match status" value="1"/>
</dbReference>
<name>C5CGW7_KOSOT</name>
<evidence type="ECO:0000313" key="6">
    <source>
        <dbReference type="Proteomes" id="UP000002382"/>
    </source>
</evidence>
<dbReference type="STRING" id="521045.Kole_1955"/>
<protein>
    <submittedName>
        <fullName evidence="5">(P)ppGpp synthetase I, SpoT/RelA</fullName>
        <ecNumber evidence="5">2.7.6.5</ecNumber>
    </submittedName>
</protein>
<dbReference type="SUPFAM" id="SSF109604">
    <property type="entry name" value="HD-domain/PDEase-like"/>
    <property type="match status" value="1"/>
</dbReference>
<feature type="domain" description="TGS" evidence="4">
    <location>
        <begin position="397"/>
        <end position="458"/>
    </location>
</feature>
<dbReference type="EMBL" id="CP001634">
    <property type="protein sequence ID" value="ACR80636.1"/>
    <property type="molecule type" value="Genomic_DNA"/>
</dbReference>
<dbReference type="InterPro" id="IPR043519">
    <property type="entry name" value="NT_sf"/>
</dbReference>
<dbReference type="PANTHER" id="PTHR21262:SF31">
    <property type="entry name" value="GTP PYROPHOSPHOKINASE"/>
    <property type="match status" value="1"/>
</dbReference>
<dbReference type="HOGENOM" id="CLU_012300_3_0_0"/>
<dbReference type="Pfam" id="PF13291">
    <property type="entry name" value="ACT_4"/>
    <property type="match status" value="1"/>
</dbReference>
<dbReference type="InterPro" id="IPR002912">
    <property type="entry name" value="ACT_dom"/>
</dbReference>
<dbReference type="GO" id="GO:0008728">
    <property type="term" value="F:GTP diphosphokinase activity"/>
    <property type="evidence" value="ECO:0007669"/>
    <property type="project" value="UniProtKB-EC"/>
</dbReference>
<sequence length="726" mass="83161">MPLLYNGEGSKLVSEIEKILQKKLKRRERERIISAYELARENHEGQYRESGEPFISHPVAVTKILAELQADTDTLVSGLLHDVVEDCNVPLEDVENRFGPIVAKIVDGVTKINNLKLSETLDKAEIKSRIKIETIRKMLLALSSDPRIIIVKLADRLHNMRTLYFVKNDKKRKDKALETLNIYAPIAHRIGIHRIKWELEDLSFKYLYPNDYNELKLRVKKKLHERQATMDEYRNIVANELRKHRVNFLIEGRVKHLYSIWQKMIRKNKSFDEIYDLIALRIITEDEVSCYKILGIVHSLWPPVPGRFKDYIAAPKSNGYKSLHTTLITHKGEPLEIQIRSEKMHKEAEFGLAAHWIYKEGIDLKERSWFHQLSNWHKDFIESFKDIESVSKELETDEVFVFTPKGEVIHLPKGATPIDFAYAIHTEIGHHLAGAKVNGKMVPINYQLQLGDRVEIIVNKNSEGPSLDWLNYVRSNSTKAKIRRFFKTKYKNELVERGKETFRKISKKLAKPMEELLNSESVKELMKRSGVNTENEFFMKLGDGTITMAEMLKCLEPQPIDIEIPKKLLKPVKPKQALGKEVLIAGQSGIDVHFAKCCNPLPGDKIVAVISSRGISIHVRNCKNLINIAADKLLEASWTFTLDGRYDAWIKAVFDTTEKNVVGRILEKIENKNAKVKKYYVSSGDWGQSILAANLLVKDIGHLTSVMESIRGIRGVQAVARTGGLP</sequence>
<dbReference type="RefSeq" id="WP_015869279.1">
    <property type="nucleotide sequence ID" value="NC_012785.1"/>
</dbReference>
<dbReference type="NCBIfam" id="TIGR00691">
    <property type="entry name" value="spoT_relA"/>
    <property type="match status" value="1"/>
</dbReference>
<dbReference type="PANTHER" id="PTHR21262">
    <property type="entry name" value="GUANOSINE-3',5'-BIS DIPHOSPHATE 3'-PYROPHOSPHOHYDROLASE"/>
    <property type="match status" value="1"/>
</dbReference>
<dbReference type="SMART" id="SM00471">
    <property type="entry name" value="HDc"/>
    <property type="match status" value="1"/>
</dbReference>
<dbReference type="AlphaFoldDB" id="C5CGW7"/>
<keyword evidence="5" id="KW-0808">Transferase</keyword>
<dbReference type="CDD" id="cd00077">
    <property type="entry name" value="HDc"/>
    <property type="match status" value="1"/>
</dbReference>
<dbReference type="Gene3D" id="3.30.460.10">
    <property type="entry name" value="Beta Polymerase, domain 2"/>
    <property type="match status" value="1"/>
</dbReference>
<dbReference type="InterPro" id="IPR004095">
    <property type="entry name" value="TGS"/>
</dbReference>
<organism evidence="5 6">
    <name type="scientific">Kosmotoga olearia (strain ATCC BAA-1733 / DSM 21960 / TBF 19.5.1)</name>
    <dbReference type="NCBI Taxonomy" id="521045"/>
    <lineage>
        <taxon>Bacteria</taxon>
        <taxon>Thermotogati</taxon>
        <taxon>Thermotogota</taxon>
        <taxon>Thermotogae</taxon>
        <taxon>Kosmotogales</taxon>
        <taxon>Kosmotogaceae</taxon>
        <taxon>Kosmotoga</taxon>
    </lineage>
</organism>
<proteinExistence type="inferred from homology"/>
<dbReference type="FunFam" id="3.30.460.10:FF:000001">
    <property type="entry name" value="GTP pyrophosphokinase RelA"/>
    <property type="match status" value="1"/>
</dbReference>
<dbReference type="Pfam" id="PF13328">
    <property type="entry name" value="HD_4"/>
    <property type="match status" value="1"/>
</dbReference>
<comment type="similarity">
    <text evidence="2">Belongs to the relA/spoT family.</text>
</comment>
<reference evidence="5 6" key="2">
    <citation type="journal article" date="2011" name="J. Bacteriol.">
        <title>Genome Sequence of Kosmotoga olearia Strain TBF 19.5.1, a Thermophilic Bacterium with a Wide Growth Temperature Range, Isolated from the Troll B Oil Platform in the North Sea.</title>
        <authorList>
            <person name="Swithers K.S."/>
            <person name="Dipippo J.L."/>
            <person name="Bruce D.C."/>
            <person name="Detter C."/>
            <person name="Tapia R."/>
            <person name="Han S."/>
            <person name="Goodwin L.A."/>
            <person name="Han J."/>
            <person name="Woyke T."/>
            <person name="Pitluck S."/>
            <person name="Pennacchio L."/>
            <person name="Nolan M."/>
            <person name="Mikhailova N."/>
            <person name="Land M.L."/>
            <person name="Nesbo C.L."/>
            <person name="Gogarten J.P."/>
            <person name="Noll K.M."/>
        </authorList>
    </citation>
    <scope>NUCLEOTIDE SEQUENCE [LARGE SCALE GENOMIC DNA]</scope>
    <source>
        <strain evidence="6">ATCC BAA-1733 / DSM 21960 / TBF 19.5.1</strain>
    </source>
</reference>
<evidence type="ECO:0000256" key="1">
    <source>
        <dbReference type="ARBA" id="ARBA00025704"/>
    </source>
</evidence>
<dbReference type="eggNOG" id="COG0317">
    <property type="taxonomic scope" value="Bacteria"/>
</dbReference>
<comment type="function">
    <text evidence="2">In eubacteria ppGpp (guanosine 3'-diphosphate 5'-diphosphate) is a mediator of the stringent response that coordinates a variety of cellular activities in response to changes in nutritional abundance.</text>
</comment>
<keyword evidence="6" id="KW-1185">Reference proteome</keyword>
<dbReference type="InterPro" id="IPR007685">
    <property type="entry name" value="RelA_SpoT"/>
</dbReference>
<comment type="pathway">
    <text evidence="1">Purine metabolism.</text>
</comment>
<dbReference type="InterPro" id="IPR012676">
    <property type="entry name" value="TGS-like"/>
</dbReference>
<evidence type="ECO:0000256" key="2">
    <source>
        <dbReference type="RuleBase" id="RU003847"/>
    </source>
</evidence>
<gene>
    <name evidence="5" type="ordered locus">Kole_1955</name>
</gene>
<dbReference type="InterPro" id="IPR033655">
    <property type="entry name" value="TGS_RelA/SpoT"/>
</dbReference>
<dbReference type="SUPFAM" id="SSF81301">
    <property type="entry name" value="Nucleotidyltransferase"/>
    <property type="match status" value="1"/>
</dbReference>
<evidence type="ECO:0000259" key="3">
    <source>
        <dbReference type="PROSITE" id="PS51831"/>
    </source>
</evidence>